<evidence type="ECO:0000313" key="4">
    <source>
        <dbReference type="EMBL" id="QEG38561.1"/>
    </source>
</evidence>
<dbReference type="Gene3D" id="3.30.360.10">
    <property type="entry name" value="Dihydrodipicolinate Reductase, domain 2"/>
    <property type="match status" value="1"/>
</dbReference>
<keyword evidence="5" id="KW-1185">Reference proteome</keyword>
<dbReference type="InterPro" id="IPR050463">
    <property type="entry name" value="Gfo/Idh/MocA_oxidrdct_glycsds"/>
</dbReference>
<dbReference type="InterPro" id="IPR000683">
    <property type="entry name" value="Gfo/Idh/MocA-like_OxRdtase_N"/>
</dbReference>
<dbReference type="InterPro" id="IPR036291">
    <property type="entry name" value="NAD(P)-bd_dom_sf"/>
</dbReference>
<dbReference type="PANTHER" id="PTHR43818">
    <property type="entry name" value="BCDNA.GH03377"/>
    <property type="match status" value="1"/>
</dbReference>
<dbReference type="KEGG" id="rul:UC8_05180"/>
<evidence type="ECO:0000313" key="5">
    <source>
        <dbReference type="Proteomes" id="UP000325286"/>
    </source>
</evidence>
<evidence type="ECO:0000259" key="2">
    <source>
        <dbReference type="Pfam" id="PF01408"/>
    </source>
</evidence>
<dbReference type="SUPFAM" id="SSF51735">
    <property type="entry name" value="NAD(P)-binding Rossmann-fold domains"/>
    <property type="match status" value="1"/>
</dbReference>
<reference evidence="4 5" key="1">
    <citation type="submission" date="2019-08" db="EMBL/GenBank/DDBJ databases">
        <title>Deep-cultivation of Planctomycetes and their phenomic and genomic characterization uncovers novel biology.</title>
        <authorList>
            <person name="Wiegand S."/>
            <person name="Jogler M."/>
            <person name="Boedeker C."/>
            <person name="Pinto D."/>
            <person name="Vollmers J."/>
            <person name="Rivas-Marin E."/>
            <person name="Kohn T."/>
            <person name="Peeters S.H."/>
            <person name="Heuer A."/>
            <person name="Rast P."/>
            <person name="Oberbeckmann S."/>
            <person name="Bunk B."/>
            <person name="Jeske O."/>
            <person name="Meyerdierks A."/>
            <person name="Storesund J.E."/>
            <person name="Kallscheuer N."/>
            <person name="Luecker S."/>
            <person name="Lage O.M."/>
            <person name="Pohl T."/>
            <person name="Merkel B.J."/>
            <person name="Hornburger P."/>
            <person name="Mueller R.-W."/>
            <person name="Bruemmer F."/>
            <person name="Labrenz M."/>
            <person name="Spormann A.M."/>
            <person name="Op den Camp H."/>
            <person name="Overmann J."/>
            <person name="Amann R."/>
            <person name="Jetten M.S.M."/>
            <person name="Mascher T."/>
            <person name="Medema M.H."/>
            <person name="Devos D.P."/>
            <person name="Kaster A.-K."/>
            <person name="Ovreas L."/>
            <person name="Rohde M."/>
            <person name="Galperin M.Y."/>
            <person name="Jogler C."/>
        </authorList>
    </citation>
    <scope>NUCLEOTIDE SEQUENCE [LARGE SCALE GENOMIC DNA]</scope>
    <source>
        <strain evidence="4 5">UC8</strain>
    </source>
</reference>
<dbReference type="EC" id="1.1.99.28" evidence="4"/>
<dbReference type="AlphaFoldDB" id="A0A5B9QX71"/>
<organism evidence="4 5">
    <name type="scientific">Roseimaritima ulvae</name>
    <dbReference type="NCBI Taxonomy" id="980254"/>
    <lineage>
        <taxon>Bacteria</taxon>
        <taxon>Pseudomonadati</taxon>
        <taxon>Planctomycetota</taxon>
        <taxon>Planctomycetia</taxon>
        <taxon>Pirellulales</taxon>
        <taxon>Pirellulaceae</taxon>
        <taxon>Roseimaritima</taxon>
    </lineage>
</organism>
<evidence type="ECO:0000256" key="1">
    <source>
        <dbReference type="ARBA" id="ARBA00023002"/>
    </source>
</evidence>
<dbReference type="PANTHER" id="PTHR43818:SF11">
    <property type="entry name" value="BCDNA.GH03377"/>
    <property type="match status" value="1"/>
</dbReference>
<dbReference type="InterPro" id="IPR055170">
    <property type="entry name" value="GFO_IDH_MocA-like_dom"/>
</dbReference>
<dbReference type="EMBL" id="CP042914">
    <property type="protein sequence ID" value="QEG38561.1"/>
    <property type="molecule type" value="Genomic_DNA"/>
</dbReference>
<sequence>MTPIRIAGICFEHFHMGDLLAMADAHPQVELVGICDEQPQRMQEAIAKFGFTDQQVFNDYAQCLQTTRPDVVVLCPAAADHGVWTERVMEFGADVIIEKPMAASLAEADRMIAAAERAQRRLMINWPLAWYDTHRTTYRLIREGRIGDVIEVHYYDGNRGPLYHAADKRETTLEEIARAKPTSWFYSRAAGGGSALDYLGYGTTLGSWFFGGQKPIEVTATVDQPEGLEVDEHCIAVARYASGLSKFETRWGTFTDPWTHQPQPRCGFVIVGTEGTIGCFDYAPSVTLQTREHPAAVEVPNDPLEPEVRDPIRYFLDRRDKQLPIEGPCSPEISRLGQQIVDTALASAEQKKTLALLP</sequence>
<dbReference type="Pfam" id="PF22725">
    <property type="entry name" value="GFO_IDH_MocA_C3"/>
    <property type="match status" value="1"/>
</dbReference>
<dbReference type="GO" id="GO:0047061">
    <property type="term" value="F:glucose-fructose oxidoreductase activity"/>
    <property type="evidence" value="ECO:0007669"/>
    <property type="project" value="UniProtKB-EC"/>
</dbReference>
<dbReference type="Pfam" id="PF01408">
    <property type="entry name" value="GFO_IDH_MocA"/>
    <property type="match status" value="1"/>
</dbReference>
<keyword evidence="1 4" id="KW-0560">Oxidoreductase</keyword>
<feature type="domain" description="GFO/IDH/MocA-like oxidoreductase" evidence="3">
    <location>
        <begin position="135"/>
        <end position="277"/>
    </location>
</feature>
<dbReference type="Proteomes" id="UP000325286">
    <property type="component" value="Chromosome"/>
</dbReference>
<protein>
    <submittedName>
        <fullName evidence="4">Glucose--fructose oxidoreductase</fullName>
        <ecNumber evidence="4">1.1.99.28</ecNumber>
    </submittedName>
</protein>
<accession>A0A5B9QX71</accession>
<dbReference type="Gene3D" id="3.40.50.720">
    <property type="entry name" value="NAD(P)-binding Rossmann-like Domain"/>
    <property type="match status" value="1"/>
</dbReference>
<dbReference type="GO" id="GO:0000166">
    <property type="term" value="F:nucleotide binding"/>
    <property type="evidence" value="ECO:0007669"/>
    <property type="project" value="InterPro"/>
</dbReference>
<dbReference type="SUPFAM" id="SSF55347">
    <property type="entry name" value="Glyceraldehyde-3-phosphate dehydrogenase-like, C-terminal domain"/>
    <property type="match status" value="1"/>
</dbReference>
<dbReference type="OrthoDB" id="9776544at2"/>
<gene>
    <name evidence="4" type="primary">gfo_1</name>
    <name evidence="4" type="ORF">UC8_05180</name>
</gene>
<evidence type="ECO:0000259" key="3">
    <source>
        <dbReference type="Pfam" id="PF22725"/>
    </source>
</evidence>
<dbReference type="RefSeq" id="WP_068137926.1">
    <property type="nucleotide sequence ID" value="NZ_CP042914.1"/>
</dbReference>
<name>A0A5B9QX71_9BACT</name>
<feature type="domain" description="Gfo/Idh/MocA-like oxidoreductase N-terminal" evidence="2">
    <location>
        <begin position="21"/>
        <end position="125"/>
    </location>
</feature>
<proteinExistence type="predicted"/>